<dbReference type="EMBL" id="CAEY01001817">
    <property type="status" value="NOT_ANNOTATED_CDS"/>
    <property type="molecule type" value="Genomic_DNA"/>
</dbReference>
<name>T1K811_TETUR</name>
<dbReference type="EnsemblMetazoa" id="tetur06g06300.1">
    <property type="protein sequence ID" value="tetur06g06300.1"/>
    <property type="gene ID" value="tetur06g06300"/>
</dbReference>
<keyword evidence="3" id="KW-0732">Signal</keyword>
<proteinExistence type="predicted"/>
<reference evidence="5" key="2">
    <citation type="submission" date="2015-06" db="UniProtKB">
        <authorList>
            <consortium name="EnsemblMetazoa"/>
        </authorList>
    </citation>
    <scope>IDENTIFICATION</scope>
</reference>
<dbReference type="SUPFAM" id="SSF49854">
    <property type="entry name" value="Spermadhesin, CUB domain"/>
    <property type="match status" value="1"/>
</dbReference>
<dbReference type="PROSITE" id="PS01180">
    <property type="entry name" value="CUB"/>
    <property type="match status" value="2"/>
</dbReference>
<comment type="caution">
    <text evidence="2">Lacks conserved residue(s) required for the propagation of feature annotation.</text>
</comment>
<evidence type="ECO:0000256" key="2">
    <source>
        <dbReference type="PROSITE-ProRule" id="PRU00059"/>
    </source>
</evidence>
<dbReference type="Pfam" id="PF26080">
    <property type="entry name" value="CUB_animal"/>
    <property type="match status" value="1"/>
</dbReference>
<accession>T1K811</accession>
<sequence>MLVYLIVILLKTLLLSDLANCQYNSPEPIDLPTNLTQDHYHNNNNDRARLLRPSLFRPSIFHIVTFPNDECFDASNQSGTCYTSAECKAYGGTGTASCAKGYGTCCIISRSCHNTTSQKVVYFKNPSYPSIDTQPNYCDLTIEVKDTNVCQIRLDLLDLQLDPPTNGECLGDKFSVSATGLATNSIPTLCGLNRNQHLYINLPQGEKERSASLLFMTNSNGGYRWHIRATQIQSPPGCLQYFTTSSGVIESFNFGQYLNNLDYAICIERMSNTCRVSFSSAPGDWSITRSDGVNQHMSGVGDNQCSTDYLLIPGASRTGDGRTFDRYCGGVLNYMEGRENTAPLVTKAYGPIVLRFHSGTGRTFNSIDDFESKSGFRLRFEQSDVNCLSSETLNNEFTDYTNGGIITGINANVQPGNSNGAYFGASNYPITSQKSRQNVRCRSFWHVVMALTVDPNRPKILNRIAISS</sequence>
<evidence type="ECO:0000313" key="6">
    <source>
        <dbReference type="Proteomes" id="UP000015104"/>
    </source>
</evidence>
<reference evidence="6" key="1">
    <citation type="submission" date="2011-08" db="EMBL/GenBank/DDBJ databases">
        <authorList>
            <person name="Rombauts S."/>
        </authorList>
    </citation>
    <scope>NUCLEOTIDE SEQUENCE</scope>
    <source>
        <strain evidence="6">London</strain>
    </source>
</reference>
<evidence type="ECO:0000313" key="5">
    <source>
        <dbReference type="EnsemblMetazoa" id="tetur06g06300.1"/>
    </source>
</evidence>
<feature type="chain" id="PRO_5004581136" description="CUB domain-containing protein" evidence="3">
    <location>
        <begin position="22"/>
        <end position="468"/>
    </location>
</feature>
<dbReference type="HOGENOM" id="CLU_022631_2_0_1"/>
<evidence type="ECO:0000256" key="3">
    <source>
        <dbReference type="SAM" id="SignalP"/>
    </source>
</evidence>
<dbReference type="STRING" id="32264.T1K811"/>
<keyword evidence="1" id="KW-1015">Disulfide bond</keyword>
<organism evidence="5 6">
    <name type="scientific">Tetranychus urticae</name>
    <name type="common">Two-spotted spider mite</name>
    <dbReference type="NCBI Taxonomy" id="32264"/>
    <lineage>
        <taxon>Eukaryota</taxon>
        <taxon>Metazoa</taxon>
        <taxon>Ecdysozoa</taxon>
        <taxon>Arthropoda</taxon>
        <taxon>Chelicerata</taxon>
        <taxon>Arachnida</taxon>
        <taxon>Acari</taxon>
        <taxon>Acariformes</taxon>
        <taxon>Trombidiformes</taxon>
        <taxon>Prostigmata</taxon>
        <taxon>Eleutherengona</taxon>
        <taxon>Raphignathae</taxon>
        <taxon>Tetranychoidea</taxon>
        <taxon>Tetranychidae</taxon>
        <taxon>Tetranychus</taxon>
    </lineage>
</organism>
<feature type="domain" description="CUB" evidence="4">
    <location>
        <begin position="112"/>
        <end position="230"/>
    </location>
</feature>
<dbReference type="InterPro" id="IPR000859">
    <property type="entry name" value="CUB_dom"/>
</dbReference>
<dbReference type="PANTHER" id="PTHR33236">
    <property type="entry name" value="INTRAFLAGELLAR TRANSPORT PROTEIN 122 FAMILY PROTEIN-RELATED"/>
    <property type="match status" value="1"/>
</dbReference>
<dbReference type="AlphaFoldDB" id="T1K811"/>
<feature type="signal peptide" evidence="3">
    <location>
        <begin position="1"/>
        <end position="21"/>
    </location>
</feature>
<protein>
    <recommendedName>
        <fullName evidence="4">CUB domain-containing protein</fullName>
    </recommendedName>
</protein>
<dbReference type="PANTHER" id="PTHR33236:SF11">
    <property type="entry name" value="CUB DOMAIN-CONTAINING PROTEIN"/>
    <property type="match status" value="1"/>
</dbReference>
<feature type="domain" description="CUB" evidence="4">
    <location>
        <begin position="238"/>
        <end position="383"/>
    </location>
</feature>
<dbReference type="InterPro" id="IPR058698">
    <property type="entry name" value="CUB_metazoa"/>
</dbReference>
<dbReference type="Gene3D" id="2.60.120.290">
    <property type="entry name" value="Spermadhesin, CUB domain"/>
    <property type="match status" value="2"/>
</dbReference>
<keyword evidence="6" id="KW-1185">Reference proteome</keyword>
<dbReference type="InterPro" id="IPR035914">
    <property type="entry name" value="Sperma_CUB_dom_sf"/>
</dbReference>
<evidence type="ECO:0000256" key="1">
    <source>
        <dbReference type="ARBA" id="ARBA00023157"/>
    </source>
</evidence>
<dbReference type="eggNOG" id="ENOG502S2YA">
    <property type="taxonomic scope" value="Eukaryota"/>
</dbReference>
<evidence type="ECO:0000259" key="4">
    <source>
        <dbReference type="PROSITE" id="PS01180"/>
    </source>
</evidence>
<dbReference type="Proteomes" id="UP000015104">
    <property type="component" value="Unassembled WGS sequence"/>
</dbReference>